<dbReference type="GO" id="GO:0003676">
    <property type="term" value="F:nucleic acid binding"/>
    <property type="evidence" value="ECO:0007669"/>
    <property type="project" value="InterPro"/>
</dbReference>
<keyword evidence="8" id="KW-1133">Transmembrane helix</keyword>
<keyword evidence="4" id="KW-0863">Zinc-finger</keyword>
<organism evidence="10 11">
    <name type="scientific">Tetracentron sinense</name>
    <name type="common">Spur-leaf</name>
    <dbReference type="NCBI Taxonomy" id="13715"/>
    <lineage>
        <taxon>Eukaryota</taxon>
        <taxon>Viridiplantae</taxon>
        <taxon>Streptophyta</taxon>
        <taxon>Embryophyta</taxon>
        <taxon>Tracheophyta</taxon>
        <taxon>Spermatophyta</taxon>
        <taxon>Magnoliopsida</taxon>
        <taxon>Trochodendrales</taxon>
        <taxon>Trochodendraceae</taxon>
        <taxon>Tetracentron</taxon>
    </lineage>
</organism>
<dbReference type="Proteomes" id="UP000655225">
    <property type="component" value="Unassembled WGS sequence"/>
</dbReference>
<keyword evidence="6" id="KW-0539">Nucleus</keyword>
<dbReference type="InterPro" id="IPR036236">
    <property type="entry name" value="Znf_C2H2_sf"/>
</dbReference>
<dbReference type="SMART" id="SM00451">
    <property type="entry name" value="ZnF_U1"/>
    <property type="match status" value="2"/>
</dbReference>
<dbReference type="EMBL" id="JABCRI010000018">
    <property type="protein sequence ID" value="KAF8389737.1"/>
    <property type="molecule type" value="Genomic_DNA"/>
</dbReference>
<dbReference type="Gene3D" id="3.30.160.60">
    <property type="entry name" value="Classic Zinc Finger"/>
    <property type="match status" value="2"/>
</dbReference>
<evidence type="ECO:0000313" key="10">
    <source>
        <dbReference type="EMBL" id="KAF8389737.1"/>
    </source>
</evidence>
<dbReference type="PANTHER" id="PTHR46144:SF6">
    <property type="entry name" value="C2H2-TYPE DOMAIN-CONTAINING PROTEIN"/>
    <property type="match status" value="1"/>
</dbReference>
<keyword evidence="8" id="KW-0812">Transmembrane</keyword>
<feature type="transmembrane region" description="Helical" evidence="8">
    <location>
        <begin position="180"/>
        <end position="200"/>
    </location>
</feature>
<keyword evidence="5" id="KW-0862">Zinc</keyword>
<protein>
    <recommendedName>
        <fullName evidence="9">U1-type domain-containing protein</fullName>
    </recommendedName>
</protein>
<dbReference type="InterPro" id="IPR003604">
    <property type="entry name" value="Matrin/U1-like-C_Znf_C2H2"/>
</dbReference>
<evidence type="ECO:0000313" key="11">
    <source>
        <dbReference type="Proteomes" id="UP000655225"/>
    </source>
</evidence>
<sequence length="387" mass="42162">MDYSRRAEMQQNPPNPSSSTDPYVQFYKAQQSSYTHYPHQPQSQNLNSNLSYPQTSVKLHEIPSTQYETGLKVAFQPPGVDPYAAMSSYPPTHLGYQVQAPVGYNDQPAQVGAMAAAAPYYHDPNAATQNLALAESIGHFAVDTVGYAAICVGVVGGLGATHNVYWSISLHFLSIYTHVYLSYCVIYLEINLAVIVQLGIKPTIGMESLVVSNPNLISPTNPSVRPPGIGYWRRGPKKTKIGHSLWCEVCKIACNSKDVLDRHKLGKKHKMNLEKLEESKKDANASASAAAPVAMNLVIGPKEKLTDKEKAISVEQTRKKVATPLVPVEDLETKRRKLMEGGAAANAVRVCTICNVACNSQTVFNFHLFGQKHAAMVEKQAAGIPAA</sequence>
<evidence type="ECO:0000256" key="5">
    <source>
        <dbReference type="ARBA" id="ARBA00022833"/>
    </source>
</evidence>
<dbReference type="GO" id="GO:0008270">
    <property type="term" value="F:zinc ion binding"/>
    <property type="evidence" value="ECO:0007669"/>
    <property type="project" value="UniProtKB-KW"/>
</dbReference>
<keyword evidence="3" id="KW-0677">Repeat</keyword>
<keyword evidence="8" id="KW-0472">Membrane</keyword>
<reference evidence="10 11" key="1">
    <citation type="submission" date="2020-04" db="EMBL/GenBank/DDBJ databases">
        <title>Plant Genome Project.</title>
        <authorList>
            <person name="Zhang R.-G."/>
        </authorList>
    </citation>
    <scope>NUCLEOTIDE SEQUENCE [LARGE SCALE GENOMIC DNA]</scope>
    <source>
        <strain evidence="10">YNK0</strain>
        <tissue evidence="10">Leaf</tissue>
    </source>
</reference>
<evidence type="ECO:0000256" key="4">
    <source>
        <dbReference type="ARBA" id="ARBA00022771"/>
    </source>
</evidence>
<evidence type="ECO:0000259" key="9">
    <source>
        <dbReference type="SMART" id="SM00451"/>
    </source>
</evidence>
<dbReference type="InterPro" id="IPR013087">
    <property type="entry name" value="Znf_C2H2_type"/>
</dbReference>
<keyword evidence="11" id="KW-1185">Reference proteome</keyword>
<dbReference type="Pfam" id="PF12874">
    <property type="entry name" value="zf-met"/>
    <property type="match status" value="2"/>
</dbReference>
<comment type="caution">
    <text evidence="10">The sequence shown here is derived from an EMBL/GenBank/DDBJ whole genome shotgun (WGS) entry which is preliminary data.</text>
</comment>
<evidence type="ECO:0000256" key="6">
    <source>
        <dbReference type="ARBA" id="ARBA00023242"/>
    </source>
</evidence>
<feature type="region of interest" description="Disordered" evidence="7">
    <location>
        <begin position="1"/>
        <end position="22"/>
    </location>
</feature>
<feature type="domain" description="U1-type" evidence="9">
    <location>
        <begin position="242"/>
        <end position="276"/>
    </location>
</feature>
<evidence type="ECO:0000256" key="2">
    <source>
        <dbReference type="ARBA" id="ARBA00022723"/>
    </source>
</evidence>
<dbReference type="OrthoDB" id="434647at2759"/>
<dbReference type="OMA" id="HVINSAV"/>
<accession>A0A834YPE1</accession>
<evidence type="ECO:0000256" key="8">
    <source>
        <dbReference type="SAM" id="Phobius"/>
    </source>
</evidence>
<evidence type="ECO:0000256" key="3">
    <source>
        <dbReference type="ARBA" id="ARBA00022737"/>
    </source>
</evidence>
<gene>
    <name evidence="10" type="ORF">HHK36_024256</name>
</gene>
<evidence type="ECO:0000256" key="7">
    <source>
        <dbReference type="SAM" id="MobiDB-lite"/>
    </source>
</evidence>
<name>A0A834YPE1_TETSI</name>
<evidence type="ECO:0000256" key="1">
    <source>
        <dbReference type="ARBA" id="ARBA00004123"/>
    </source>
</evidence>
<dbReference type="GO" id="GO:0005634">
    <property type="term" value="C:nucleus"/>
    <property type="evidence" value="ECO:0007669"/>
    <property type="project" value="UniProtKB-SubCell"/>
</dbReference>
<dbReference type="AlphaFoldDB" id="A0A834YPE1"/>
<keyword evidence="2" id="KW-0479">Metal-binding</keyword>
<proteinExistence type="predicted"/>
<dbReference type="InterPro" id="IPR051868">
    <property type="entry name" value="ZN346_ZMAT4"/>
</dbReference>
<dbReference type="SUPFAM" id="SSF57667">
    <property type="entry name" value="beta-beta-alpha zinc fingers"/>
    <property type="match status" value="2"/>
</dbReference>
<feature type="compositionally biased region" description="Polar residues" evidence="7">
    <location>
        <begin position="9"/>
        <end position="22"/>
    </location>
</feature>
<comment type="subcellular location">
    <subcellularLocation>
        <location evidence="1">Nucleus</location>
    </subcellularLocation>
</comment>
<feature type="domain" description="U1-type" evidence="9">
    <location>
        <begin position="346"/>
        <end position="380"/>
    </location>
</feature>
<dbReference type="PANTHER" id="PTHR46144">
    <property type="entry name" value="ZINC FINGER PROTEIN 385B-LIKE"/>
    <property type="match status" value="1"/>
</dbReference>
<feature type="transmembrane region" description="Helical" evidence="8">
    <location>
        <begin position="145"/>
        <end position="168"/>
    </location>
</feature>